<organism evidence="9 10">
    <name type="scientific">Calycomorphotria hydatis</name>
    <dbReference type="NCBI Taxonomy" id="2528027"/>
    <lineage>
        <taxon>Bacteria</taxon>
        <taxon>Pseudomonadati</taxon>
        <taxon>Planctomycetota</taxon>
        <taxon>Planctomycetia</taxon>
        <taxon>Planctomycetales</taxon>
        <taxon>Planctomycetaceae</taxon>
        <taxon>Calycomorphotria</taxon>
    </lineage>
</organism>
<dbReference type="GO" id="GO:0016020">
    <property type="term" value="C:membrane"/>
    <property type="evidence" value="ECO:0007669"/>
    <property type="project" value="UniProtKB-SubCell"/>
</dbReference>
<evidence type="ECO:0000256" key="2">
    <source>
        <dbReference type="ARBA" id="ARBA00022481"/>
    </source>
</evidence>
<evidence type="ECO:0000259" key="8">
    <source>
        <dbReference type="Pfam" id="PF08334"/>
    </source>
</evidence>
<dbReference type="InterPro" id="IPR045584">
    <property type="entry name" value="Pilin-like"/>
</dbReference>
<name>A0A517T5G3_9PLAN</name>
<dbReference type="PRINTS" id="PR00813">
    <property type="entry name" value="BCTERIALGSPG"/>
</dbReference>
<dbReference type="PANTHER" id="PTHR30093:SF44">
    <property type="entry name" value="TYPE II SECRETION SYSTEM CORE PROTEIN G"/>
    <property type="match status" value="1"/>
</dbReference>
<dbReference type="KEGG" id="chya:V22_08490"/>
<dbReference type="Pfam" id="PF07963">
    <property type="entry name" value="N_methyl"/>
    <property type="match status" value="1"/>
</dbReference>
<evidence type="ECO:0000256" key="7">
    <source>
        <dbReference type="SAM" id="Phobius"/>
    </source>
</evidence>
<dbReference type="InterPro" id="IPR012902">
    <property type="entry name" value="N_methyl_site"/>
</dbReference>
<dbReference type="PANTHER" id="PTHR30093">
    <property type="entry name" value="GENERAL SECRETION PATHWAY PROTEIN G"/>
    <property type="match status" value="1"/>
</dbReference>
<keyword evidence="2" id="KW-0488">Methylation</keyword>
<evidence type="ECO:0000256" key="4">
    <source>
        <dbReference type="ARBA" id="ARBA00022989"/>
    </source>
</evidence>
<dbReference type="AlphaFoldDB" id="A0A517T5G3"/>
<dbReference type="InterPro" id="IPR000983">
    <property type="entry name" value="Bac_GSPG_pilin"/>
</dbReference>
<dbReference type="GO" id="GO:0015628">
    <property type="term" value="P:protein secretion by the type II secretion system"/>
    <property type="evidence" value="ECO:0007669"/>
    <property type="project" value="InterPro"/>
</dbReference>
<protein>
    <submittedName>
        <fullName evidence="9">Type II secretion system protein G</fullName>
    </submittedName>
</protein>
<dbReference type="InterPro" id="IPR013545">
    <property type="entry name" value="T2SS_protein-GspG_C"/>
</dbReference>
<dbReference type="PROSITE" id="PS00409">
    <property type="entry name" value="PROKAR_NTER_METHYL"/>
    <property type="match status" value="1"/>
</dbReference>
<keyword evidence="4 7" id="KW-1133">Transmembrane helix</keyword>
<dbReference type="EMBL" id="CP036316">
    <property type="protein sequence ID" value="QDT63625.1"/>
    <property type="molecule type" value="Genomic_DNA"/>
</dbReference>
<dbReference type="Pfam" id="PF08334">
    <property type="entry name" value="T2SSG"/>
    <property type="match status" value="1"/>
</dbReference>
<gene>
    <name evidence="9" type="primary">xcpT_11</name>
    <name evidence="9" type="ORF">V22_08490</name>
</gene>
<dbReference type="GO" id="GO:0015627">
    <property type="term" value="C:type II protein secretion system complex"/>
    <property type="evidence" value="ECO:0007669"/>
    <property type="project" value="InterPro"/>
</dbReference>
<keyword evidence="10" id="KW-1185">Reference proteome</keyword>
<evidence type="ECO:0000313" key="10">
    <source>
        <dbReference type="Proteomes" id="UP000319976"/>
    </source>
</evidence>
<keyword evidence="5 7" id="KW-0472">Membrane</keyword>
<evidence type="ECO:0000313" key="9">
    <source>
        <dbReference type="EMBL" id="QDT63625.1"/>
    </source>
</evidence>
<feature type="region of interest" description="Disordered" evidence="6">
    <location>
        <begin position="120"/>
        <end position="147"/>
    </location>
</feature>
<feature type="domain" description="Type II secretion system protein GspG C-terminal" evidence="8">
    <location>
        <begin position="36"/>
        <end position="145"/>
    </location>
</feature>
<feature type="transmembrane region" description="Helical" evidence="7">
    <location>
        <begin position="12"/>
        <end position="33"/>
    </location>
</feature>
<evidence type="ECO:0000256" key="6">
    <source>
        <dbReference type="SAM" id="MobiDB-lite"/>
    </source>
</evidence>
<keyword evidence="3 7" id="KW-0812">Transmembrane</keyword>
<evidence type="ECO:0000256" key="3">
    <source>
        <dbReference type="ARBA" id="ARBA00022692"/>
    </source>
</evidence>
<sequence>MTSHSPRRRKGGFTLLEVLLVLAILGVIAAMVVPQLLGRQKKALVDATKNSITGLEQSLKLYAIDHDGEYPQGGQDALTLLIEPVDDDGKAIEPYLEKVPTDGWDSPLYYEYPNTKAANSTKPAIWSAGPNKRSEDGGGDDVNNWSN</sequence>
<proteinExistence type="predicted"/>
<evidence type="ECO:0000256" key="1">
    <source>
        <dbReference type="ARBA" id="ARBA00004167"/>
    </source>
</evidence>
<dbReference type="NCBIfam" id="TIGR02532">
    <property type="entry name" value="IV_pilin_GFxxxE"/>
    <property type="match status" value="1"/>
</dbReference>
<accession>A0A517T5G3</accession>
<dbReference type="Proteomes" id="UP000319976">
    <property type="component" value="Chromosome"/>
</dbReference>
<reference evidence="9 10" key="1">
    <citation type="submission" date="2019-02" db="EMBL/GenBank/DDBJ databases">
        <title>Deep-cultivation of Planctomycetes and their phenomic and genomic characterization uncovers novel biology.</title>
        <authorList>
            <person name="Wiegand S."/>
            <person name="Jogler M."/>
            <person name="Boedeker C."/>
            <person name="Pinto D."/>
            <person name="Vollmers J."/>
            <person name="Rivas-Marin E."/>
            <person name="Kohn T."/>
            <person name="Peeters S.H."/>
            <person name="Heuer A."/>
            <person name="Rast P."/>
            <person name="Oberbeckmann S."/>
            <person name="Bunk B."/>
            <person name="Jeske O."/>
            <person name="Meyerdierks A."/>
            <person name="Storesund J.E."/>
            <person name="Kallscheuer N."/>
            <person name="Luecker S."/>
            <person name="Lage O.M."/>
            <person name="Pohl T."/>
            <person name="Merkel B.J."/>
            <person name="Hornburger P."/>
            <person name="Mueller R.-W."/>
            <person name="Bruemmer F."/>
            <person name="Labrenz M."/>
            <person name="Spormann A.M."/>
            <person name="Op den Camp H."/>
            <person name="Overmann J."/>
            <person name="Amann R."/>
            <person name="Jetten M.S.M."/>
            <person name="Mascher T."/>
            <person name="Medema M.H."/>
            <person name="Devos D.P."/>
            <person name="Kaster A.-K."/>
            <person name="Ovreas L."/>
            <person name="Rohde M."/>
            <person name="Galperin M.Y."/>
            <person name="Jogler C."/>
        </authorList>
    </citation>
    <scope>NUCLEOTIDE SEQUENCE [LARGE SCALE GENOMIC DNA]</scope>
    <source>
        <strain evidence="9 10">V22</strain>
    </source>
</reference>
<evidence type="ECO:0000256" key="5">
    <source>
        <dbReference type="ARBA" id="ARBA00023136"/>
    </source>
</evidence>
<comment type="subcellular location">
    <subcellularLocation>
        <location evidence="1">Membrane</location>
        <topology evidence="1">Single-pass membrane protein</topology>
    </subcellularLocation>
</comment>
<dbReference type="RefSeq" id="WP_231734163.1">
    <property type="nucleotide sequence ID" value="NZ_CP036316.1"/>
</dbReference>
<dbReference type="SUPFAM" id="SSF54523">
    <property type="entry name" value="Pili subunits"/>
    <property type="match status" value="1"/>
</dbReference>
<dbReference type="Gene3D" id="3.30.700.10">
    <property type="entry name" value="Glycoprotein, Type 4 Pilin"/>
    <property type="match status" value="1"/>
</dbReference>